<dbReference type="Pfam" id="PF13609">
    <property type="entry name" value="Porin_4"/>
    <property type="match status" value="1"/>
</dbReference>
<sequence>MLTLQSAIGSEWRLFFCAFSGIDQALYNNNFKLREIWGMKKSVLGSTAFVAAGLIAAPSAIAAEKLHIGVSGYMEQWLGYTTVEDNDFSRDVDGFDVKSDSEIHFEGSTTLDNGINLGVNVQLEANTDKNDQIDESYLFMKGSFGEINLGSVNSAMHNMHFAPSDFGIGINSGDQAEWSGFSGSEIDQPQYSRSVLNSTYIDPNLAHDSEKLTYYTPRFAGIQLGASYSPDNLHDSNSAVNRDLDSSDMVAFGANYTGDFSGMSMGVSMGYGTFLESGFKHDKPKSYNAGITLGMRGIGIGASWAEANNSFADGSAYNLGVSYETGPLGVSLTYFNGVLDKSVSQNTIHLSGKYALAPGIDAKATLGHANFEEYHNEEIDATYLVTGIRVSF</sequence>
<dbReference type="AlphaFoldDB" id="V9TSE0"/>
<protein>
    <recommendedName>
        <fullName evidence="1">Porin domain-containing protein</fullName>
    </recommendedName>
</protein>
<evidence type="ECO:0000313" key="2">
    <source>
        <dbReference type="EMBL" id="AHC73506.1"/>
    </source>
</evidence>
<dbReference type="RefSeq" id="WP_227028682.1">
    <property type="nucleotide sequence ID" value="NZ_CP006745.1"/>
</dbReference>
<keyword evidence="3" id="KW-1185">Reference proteome</keyword>
<dbReference type="GO" id="GO:0016020">
    <property type="term" value="C:membrane"/>
    <property type="evidence" value="ECO:0007669"/>
    <property type="project" value="InterPro"/>
</dbReference>
<dbReference type="EMBL" id="CP006745">
    <property type="protein sequence ID" value="AHC73506.1"/>
    <property type="molecule type" value="Genomic_DNA"/>
</dbReference>
<evidence type="ECO:0000313" key="3">
    <source>
        <dbReference type="Proteomes" id="UP000018700"/>
    </source>
</evidence>
<reference evidence="2 3" key="1">
    <citation type="journal article" date="2013" name="PLoS ONE">
        <title>Bacterial endosymbiosis in a chordate host: long-term co-evolution and conservation of secondary metabolism.</title>
        <authorList>
            <person name="Kwan J.C."/>
            <person name="Schmidt E.W."/>
        </authorList>
    </citation>
    <scope>NUCLEOTIDE SEQUENCE [LARGE SCALE GENOMIC DNA]</scope>
    <source>
        <strain evidence="3">faulkneri L5</strain>
    </source>
</reference>
<dbReference type="SUPFAM" id="SSF56935">
    <property type="entry name" value="Porins"/>
    <property type="match status" value="1"/>
</dbReference>
<dbReference type="Gene3D" id="2.40.160.10">
    <property type="entry name" value="Porin"/>
    <property type="match status" value="1"/>
</dbReference>
<feature type="domain" description="Porin" evidence="1">
    <location>
        <begin position="52"/>
        <end position="372"/>
    </location>
</feature>
<dbReference type="InterPro" id="IPR023614">
    <property type="entry name" value="Porin_dom_sf"/>
</dbReference>
<dbReference type="GO" id="GO:0015288">
    <property type="term" value="F:porin activity"/>
    <property type="evidence" value="ECO:0007669"/>
    <property type="project" value="InterPro"/>
</dbReference>
<organism evidence="2 3">
    <name type="scientific">Candidatus Endolissoclinum faulkneri L5</name>
    <dbReference type="NCBI Taxonomy" id="1401328"/>
    <lineage>
        <taxon>Bacteria</taxon>
        <taxon>Pseudomonadati</taxon>
        <taxon>Pseudomonadota</taxon>
        <taxon>Alphaproteobacteria</taxon>
        <taxon>Rhodospirillales</taxon>
        <taxon>Rhodospirillaceae</taxon>
        <taxon>Candidatus Endolissoclinum</taxon>
    </lineage>
</organism>
<proteinExistence type="predicted"/>
<dbReference type="InterPro" id="IPR033900">
    <property type="entry name" value="Gram_neg_porin_domain"/>
</dbReference>
<evidence type="ECO:0000259" key="1">
    <source>
        <dbReference type="Pfam" id="PF13609"/>
    </source>
</evidence>
<dbReference type="eggNOG" id="COG3203">
    <property type="taxonomic scope" value="Bacteria"/>
</dbReference>
<accession>V9TSE0</accession>
<dbReference type="HOGENOM" id="CLU_062803_0_0_5"/>
<name>V9TSE0_9PROT</name>
<gene>
    <name evidence="2" type="ORF">P856_279</name>
</gene>
<dbReference type="STRING" id="1401328.P856_279"/>
<dbReference type="KEGG" id="efk:P856_279"/>
<dbReference type="Proteomes" id="UP000018700">
    <property type="component" value="Chromosome"/>
</dbReference>